<reference evidence="2" key="1">
    <citation type="submission" date="2016-06" db="EMBL/GenBank/DDBJ databases">
        <title>Parallel loss of symbiosis genes in relatives of nitrogen-fixing non-legume Parasponia.</title>
        <authorList>
            <person name="Van Velzen R."/>
            <person name="Holmer R."/>
            <person name="Bu F."/>
            <person name="Rutten L."/>
            <person name="Van Zeijl A."/>
            <person name="Liu W."/>
            <person name="Santuari L."/>
            <person name="Cao Q."/>
            <person name="Sharma T."/>
            <person name="Shen D."/>
            <person name="Roswanjaya Y."/>
            <person name="Wardhani T."/>
            <person name="Kalhor M.S."/>
            <person name="Jansen J."/>
            <person name="Van den Hoogen J."/>
            <person name="Gungor B."/>
            <person name="Hartog M."/>
            <person name="Hontelez J."/>
            <person name="Verver J."/>
            <person name="Yang W.-C."/>
            <person name="Schijlen E."/>
            <person name="Repin R."/>
            <person name="Schilthuizen M."/>
            <person name="Schranz E."/>
            <person name="Heidstra R."/>
            <person name="Miyata K."/>
            <person name="Fedorova E."/>
            <person name="Kohlen W."/>
            <person name="Bisseling T."/>
            <person name="Smit S."/>
            <person name="Geurts R."/>
        </authorList>
    </citation>
    <scope>NUCLEOTIDE SEQUENCE [LARGE SCALE GENOMIC DNA]</scope>
    <source>
        <strain evidence="2">cv. WU1-14</strain>
    </source>
</reference>
<accession>A0A2P5CVF6</accession>
<evidence type="ECO:0000313" key="2">
    <source>
        <dbReference type="Proteomes" id="UP000237105"/>
    </source>
</evidence>
<feature type="non-terminal residue" evidence="1">
    <location>
        <position position="62"/>
    </location>
</feature>
<evidence type="ECO:0000313" key="1">
    <source>
        <dbReference type="EMBL" id="PON65044.1"/>
    </source>
</evidence>
<dbReference type="EMBL" id="JXTB01000091">
    <property type="protein sequence ID" value="PON65044.1"/>
    <property type="molecule type" value="Genomic_DNA"/>
</dbReference>
<keyword evidence="2" id="KW-1185">Reference proteome</keyword>
<sequence>MDSDLMTRHHVSVIWACDVGRWLNSQKIICQASFRRLRSPAVGMSGSEEGQRDIVSGWCITR</sequence>
<protein>
    <submittedName>
        <fullName evidence="1">Uncharacterized protein</fullName>
    </submittedName>
</protein>
<comment type="caution">
    <text evidence="1">The sequence shown here is derived from an EMBL/GenBank/DDBJ whole genome shotgun (WGS) entry which is preliminary data.</text>
</comment>
<organism evidence="1 2">
    <name type="scientific">Parasponia andersonii</name>
    <name type="common">Sponia andersonii</name>
    <dbReference type="NCBI Taxonomy" id="3476"/>
    <lineage>
        <taxon>Eukaryota</taxon>
        <taxon>Viridiplantae</taxon>
        <taxon>Streptophyta</taxon>
        <taxon>Embryophyta</taxon>
        <taxon>Tracheophyta</taxon>
        <taxon>Spermatophyta</taxon>
        <taxon>Magnoliopsida</taxon>
        <taxon>eudicotyledons</taxon>
        <taxon>Gunneridae</taxon>
        <taxon>Pentapetalae</taxon>
        <taxon>rosids</taxon>
        <taxon>fabids</taxon>
        <taxon>Rosales</taxon>
        <taxon>Cannabaceae</taxon>
        <taxon>Parasponia</taxon>
    </lineage>
</organism>
<dbReference type="Proteomes" id="UP000237105">
    <property type="component" value="Unassembled WGS sequence"/>
</dbReference>
<proteinExistence type="predicted"/>
<name>A0A2P5CVF6_PARAD</name>
<gene>
    <name evidence="1" type="ORF">PanWU01x14_119610</name>
</gene>
<dbReference type="AlphaFoldDB" id="A0A2P5CVF6"/>